<protein>
    <submittedName>
        <fullName evidence="1">Uncharacterized protein</fullName>
    </submittedName>
</protein>
<dbReference type="Proteomes" id="UP000077266">
    <property type="component" value="Unassembled WGS sequence"/>
</dbReference>
<dbReference type="EMBL" id="KV425926">
    <property type="protein sequence ID" value="KZV97728.1"/>
    <property type="molecule type" value="Genomic_DNA"/>
</dbReference>
<accession>A0A165LDQ8</accession>
<dbReference type="STRING" id="1314781.A0A165LDQ8"/>
<dbReference type="InParanoid" id="A0A165LDQ8"/>
<gene>
    <name evidence="1" type="ORF">EXIGLDRAFT_595860</name>
</gene>
<evidence type="ECO:0000313" key="2">
    <source>
        <dbReference type="Proteomes" id="UP000077266"/>
    </source>
</evidence>
<organism evidence="1 2">
    <name type="scientific">Exidia glandulosa HHB12029</name>
    <dbReference type="NCBI Taxonomy" id="1314781"/>
    <lineage>
        <taxon>Eukaryota</taxon>
        <taxon>Fungi</taxon>
        <taxon>Dikarya</taxon>
        <taxon>Basidiomycota</taxon>
        <taxon>Agaricomycotina</taxon>
        <taxon>Agaricomycetes</taxon>
        <taxon>Auriculariales</taxon>
        <taxon>Exidiaceae</taxon>
        <taxon>Exidia</taxon>
    </lineage>
</organism>
<proteinExistence type="predicted"/>
<name>A0A165LDQ8_EXIGL</name>
<sequence length="187" mass="21582">DIETNDRMLLRAFAMRHSLGLSARQYSLIPQFLEGVYLPSVAHERTRVAQLSHIKSEKYDCCIKSCCCFTGDYADLDQCPFCKASRYTASGAPRKQFSYLPVGPRLVGIYANVLQSERMRYRAQQPNRNGAEFHDFTDGSHYRHLRRKRVFLDGHRQAWMYFSDDCDVALALSTDGFCPFKKRKVTC</sequence>
<feature type="non-terminal residue" evidence="1">
    <location>
        <position position="1"/>
    </location>
</feature>
<reference evidence="1 2" key="1">
    <citation type="journal article" date="2016" name="Mol. Biol. Evol.">
        <title>Comparative Genomics of Early-Diverging Mushroom-Forming Fungi Provides Insights into the Origins of Lignocellulose Decay Capabilities.</title>
        <authorList>
            <person name="Nagy L.G."/>
            <person name="Riley R."/>
            <person name="Tritt A."/>
            <person name="Adam C."/>
            <person name="Daum C."/>
            <person name="Floudas D."/>
            <person name="Sun H."/>
            <person name="Yadav J.S."/>
            <person name="Pangilinan J."/>
            <person name="Larsson K.H."/>
            <person name="Matsuura K."/>
            <person name="Barry K."/>
            <person name="Labutti K."/>
            <person name="Kuo R."/>
            <person name="Ohm R.A."/>
            <person name="Bhattacharya S.S."/>
            <person name="Shirouzu T."/>
            <person name="Yoshinaga Y."/>
            <person name="Martin F.M."/>
            <person name="Grigoriev I.V."/>
            <person name="Hibbett D.S."/>
        </authorList>
    </citation>
    <scope>NUCLEOTIDE SEQUENCE [LARGE SCALE GENOMIC DNA]</scope>
    <source>
        <strain evidence="1 2">HHB12029</strain>
    </source>
</reference>
<evidence type="ECO:0000313" key="1">
    <source>
        <dbReference type="EMBL" id="KZV97728.1"/>
    </source>
</evidence>
<dbReference type="OrthoDB" id="3257409at2759"/>
<feature type="non-terminal residue" evidence="1">
    <location>
        <position position="187"/>
    </location>
</feature>
<keyword evidence="2" id="KW-1185">Reference proteome</keyword>
<dbReference type="AlphaFoldDB" id="A0A165LDQ8"/>